<dbReference type="NCBIfam" id="TIGR02517">
    <property type="entry name" value="type_II_gspD"/>
    <property type="match status" value="1"/>
</dbReference>
<reference evidence="15 16" key="1">
    <citation type="journal article" date="2024" name="Appl. Environ. Microbiol.">
        <title>Pontiella agarivorans sp. nov., a novel marine anaerobic bacterium capable of degrading macroalgal polysaccharides and fixing nitrogen.</title>
        <authorList>
            <person name="Liu N."/>
            <person name="Kivenson V."/>
            <person name="Peng X."/>
            <person name="Cui Z."/>
            <person name="Lankiewicz T.S."/>
            <person name="Gosselin K.M."/>
            <person name="English C.J."/>
            <person name="Blair E.M."/>
            <person name="O'Malley M.A."/>
            <person name="Valentine D.L."/>
        </authorList>
    </citation>
    <scope>NUCLEOTIDE SEQUENCE [LARGE SCALE GENOMIC DNA]</scope>
    <source>
        <strain evidence="15 16">NLcol2</strain>
    </source>
</reference>
<feature type="region of interest" description="Disordered" evidence="11">
    <location>
        <begin position="763"/>
        <end position="783"/>
    </location>
</feature>
<comment type="subcellular location">
    <subcellularLocation>
        <location evidence="1 10">Cell outer membrane</location>
    </subcellularLocation>
</comment>
<protein>
    <submittedName>
        <fullName evidence="15">Type II secretion system secretin GspD</fullName>
    </submittedName>
</protein>
<dbReference type="Pfam" id="PF03958">
    <property type="entry name" value="Secretin_N"/>
    <property type="match status" value="3"/>
</dbReference>
<dbReference type="InterPro" id="IPR038591">
    <property type="entry name" value="NolW-like_sf"/>
</dbReference>
<feature type="domain" description="Type II/III secretion system secretin-like" evidence="12">
    <location>
        <begin position="561"/>
        <end position="726"/>
    </location>
</feature>
<evidence type="ECO:0000256" key="8">
    <source>
        <dbReference type="ARBA" id="ARBA00023136"/>
    </source>
</evidence>
<evidence type="ECO:0000256" key="2">
    <source>
        <dbReference type="ARBA" id="ARBA00006980"/>
    </source>
</evidence>
<evidence type="ECO:0000256" key="6">
    <source>
        <dbReference type="ARBA" id="ARBA00022729"/>
    </source>
</evidence>
<feature type="compositionally biased region" description="Low complexity" evidence="11">
    <location>
        <begin position="771"/>
        <end position="783"/>
    </location>
</feature>
<organism evidence="15 16">
    <name type="scientific">Pontiella agarivorans</name>
    <dbReference type="NCBI Taxonomy" id="3038953"/>
    <lineage>
        <taxon>Bacteria</taxon>
        <taxon>Pseudomonadati</taxon>
        <taxon>Kiritimatiellota</taxon>
        <taxon>Kiritimatiellia</taxon>
        <taxon>Kiritimatiellales</taxon>
        <taxon>Pontiellaceae</taxon>
        <taxon>Pontiella</taxon>
    </lineage>
</organism>
<dbReference type="InterPro" id="IPR050810">
    <property type="entry name" value="Bact_Secretion_Sys_Channel"/>
</dbReference>
<feature type="compositionally biased region" description="Low complexity" evidence="11">
    <location>
        <begin position="392"/>
        <end position="428"/>
    </location>
</feature>
<evidence type="ECO:0000259" key="14">
    <source>
        <dbReference type="Pfam" id="PF21305"/>
    </source>
</evidence>
<feature type="domain" description="GspD-like N0" evidence="14">
    <location>
        <begin position="80"/>
        <end position="148"/>
    </location>
</feature>
<name>A0ABU5MUG3_9BACT</name>
<keyword evidence="7" id="KW-0653">Protein transport</keyword>
<proteinExistence type="inferred from homology"/>
<dbReference type="Gene3D" id="3.30.1370.120">
    <property type="match status" value="3"/>
</dbReference>
<evidence type="ECO:0000259" key="12">
    <source>
        <dbReference type="Pfam" id="PF00263"/>
    </source>
</evidence>
<evidence type="ECO:0000313" key="16">
    <source>
        <dbReference type="Proteomes" id="UP001290861"/>
    </source>
</evidence>
<dbReference type="RefSeq" id="WP_322607652.1">
    <property type="nucleotide sequence ID" value="NZ_JARVCO010000006.1"/>
</dbReference>
<evidence type="ECO:0000256" key="3">
    <source>
        <dbReference type="ARBA" id="ARBA00022448"/>
    </source>
</evidence>
<dbReference type="Gene3D" id="3.55.50.30">
    <property type="match status" value="1"/>
</dbReference>
<gene>
    <name evidence="15" type="primary">gspD</name>
    <name evidence="15" type="ORF">P9H32_04355</name>
</gene>
<dbReference type="PANTHER" id="PTHR30332:SF24">
    <property type="entry name" value="SECRETIN GSPD-RELATED"/>
    <property type="match status" value="1"/>
</dbReference>
<accession>A0ABU5MUG3</accession>
<keyword evidence="8" id="KW-0472">Membrane</keyword>
<evidence type="ECO:0000256" key="10">
    <source>
        <dbReference type="RuleBase" id="RU004004"/>
    </source>
</evidence>
<dbReference type="PRINTS" id="PR00811">
    <property type="entry name" value="BCTERIALGSPD"/>
</dbReference>
<dbReference type="Pfam" id="PF21305">
    <property type="entry name" value="type_II_gspD_N0"/>
    <property type="match status" value="1"/>
</dbReference>
<comment type="caution">
    <text evidence="15">The sequence shown here is derived from an EMBL/GenBank/DDBJ whole genome shotgun (WGS) entry which is preliminary data.</text>
</comment>
<dbReference type="InterPro" id="IPR005644">
    <property type="entry name" value="NolW-like"/>
</dbReference>
<dbReference type="PANTHER" id="PTHR30332">
    <property type="entry name" value="PROBABLE GENERAL SECRETION PATHWAY PROTEIN D"/>
    <property type="match status" value="1"/>
</dbReference>
<keyword evidence="6" id="KW-0732">Signal</keyword>
<dbReference type="InterPro" id="IPR004846">
    <property type="entry name" value="T2SS/T3SS_dom"/>
</dbReference>
<evidence type="ECO:0000256" key="9">
    <source>
        <dbReference type="ARBA" id="ARBA00023237"/>
    </source>
</evidence>
<feature type="domain" description="NolW-like" evidence="13">
    <location>
        <begin position="179"/>
        <end position="238"/>
    </location>
</feature>
<dbReference type="Proteomes" id="UP001290861">
    <property type="component" value="Unassembled WGS sequence"/>
</dbReference>
<comment type="similarity">
    <text evidence="2">Belongs to the bacterial secretin family. GSP D subfamily.</text>
</comment>
<keyword evidence="16" id="KW-1185">Reference proteome</keyword>
<keyword evidence="5" id="KW-0812">Transmembrane</keyword>
<dbReference type="Pfam" id="PF00263">
    <property type="entry name" value="Secretin"/>
    <property type="match status" value="1"/>
</dbReference>
<dbReference type="InterPro" id="IPR013356">
    <property type="entry name" value="T2SS_GspD"/>
</dbReference>
<dbReference type="EMBL" id="JARVCO010000006">
    <property type="protein sequence ID" value="MDZ8117849.1"/>
    <property type="molecule type" value="Genomic_DNA"/>
</dbReference>
<dbReference type="InterPro" id="IPR049371">
    <property type="entry name" value="GspD-like_N0"/>
</dbReference>
<evidence type="ECO:0000256" key="5">
    <source>
        <dbReference type="ARBA" id="ARBA00022692"/>
    </source>
</evidence>
<dbReference type="InterPro" id="IPR004845">
    <property type="entry name" value="T2SS_GspD_CS"/>
</dbReference>
<evidence type="ECO:0000256" key="7">
    <source>
        <dbReference type="ARBA" id="ARBA00022927"/>
    </source>
</evidence>
<evidence type="ECO:0000256" key="1">
    <source>
        <dbReference type="ARBA" id="ARBA00004442"/>
    </source>
</evidence>
<feature type="region of interest" description="Disordered" evidence="11">
    <location>
        <begin position="390"/>
        <end position="442"/>
    </location>
</feature>
<dbReference type="InterPro" id="IPR001775">
    <property type="entry name" value="GspD/PilQ"/>
</dbReference>
<dbReference type="PROSITE" id="PS00875">
    <property type="entry name" value="T2SP_D"/>
    <property type="match status" value="1"/>
</dbReference>
<feature type="domain" description="NolW-like" evidence="13">
    <location>
        <begin position="243"/>
        <end position="359"/>
    </location>
</feature>
<sequence>MNYRTLFLSAIAASTITVLPLYGQGLPPAFPTGRPVQAAPAAPAVQANVPEEVVEQRSQPVQTVTKVAPGLENDLYNFAFEGAPLEVVMEEYCRWTDRIYLKTDAVKANITLRSEKKIPVTEAIKVVEAILAMNNIALVPMGDKYVKVVQATAGDFTGQGLDIQLDPELPLGSGNRFVTRIVTLQNVEIPEVQAAVQHVMHAYGKIMALQRSNSLMITDTEANVKRALEIIDFIDQATAKVESRIYQIQHAEAQEIASKLTEIIDAAQGDEPSPAVTTGNRYARTPPGVIRAGAANNPNSRNAATPTQASIGQTEGASATMIQGTVKVLADERTNIIIIFSQPLNFQFFDEIIKVLDIEVEPATTFEVIHLEYADASDLSGTINDLIGTAGGSSRSSSSSSSRSSSSNSSRSSNTRNTGSSRSTSGTSVTPNAAPAGAPSIENLNRLSEDTKVLADERSNAILLMGSKGDIAVIKQLIRELDIMLEQVIIEAAIFEIGLTDTLRHGIDWLYQASDSTKVGGWDGSSLVGSTNGLGTVASGALTYYQNIAGIDTEVAINLAATDNNARLLATPVIMTTDNTEASLSIGEQRPVVTSTSTYNNSAGTTSSNYEYKDIGIQLTVTPRINPQRFVVMELTQQADQIGGSVTIDGNDVPVILNREFGASIAVPDGGTVALGGLIQTEVSDDVTKIPLLGDIPFIGRYLFSSVTKSETQRELVVLMTPYVIDDISAMTKQTERLYKGTNLRQKDWNGSWSESELRFIPDPVEEDDQAPATQQQMAPTATSADIQALMDEMSQQGAQQ</sequence>
<evidence type="ECO:0000259" key="13">
    <source>
        <dbReference type="Pfam" id="PF03958"/>
    </source>
</evidence>
<keyword evidence="4" id="KW-1134">Transmembrane beta strand</keyword>
<keyword evidence="9" id="KW-0998">Cell outer membrane</keyword>
<evidence type="ECO:0000256" key="11">
    <source>
        <dbReference type="SAM" id="MobiDB-lite"/>
    </source>
</evidence>
<evidence type="ECO:0000256" key="4">
    <source>
        <dbReference type="ARBA" id="ARBA00022452"/>
    </source>
</evidence>
<feature type="domain" description="NolW-like" evidence="13">
    <location>
        <begin position="367"/>
        <end position="483"/>
    </location>
</feature>
<evidence type="ECO:0000313" key="15">
    <source>
        <dbReference type="EMBL" id="MDZ8117849.1"/>
    </source>
</evidence>
<keyword evidence="3 10" id="KW-0813">Transport</keyword>